<protein>
    <submittedName>
        <fullName evidence="1">Uncharacterized protein</fullName>
    </submittedName>
</protein>
<evidence type="ECO:0000313" key="1">
    <source>
        <dbReference type="EMBL" id="QDT74833.1"/>
    </source>
</evidence>
<accession>A0A517U2K1</accession>
<sequence length="80" mass="8633">MTQQQLTFDHSVRDRIERLLARVEGIRRGIDIGRSVVFDDAGAAHAAAVAANDPGGTVSFQSGEFQNHNAKCAQFVASFT</sequence>
<evidence type="ECO:0000313" key="2">
    <source>
        <dbReference type="Proteomes" id="UP000317909"/>
    </source>
</evidence>
<proteinExistence type="predicted"/>
<dbReference type="RefSeq" id="WP_210421004.1">
    <property type="nucleotide sequence ID" value="NZ_CP036339.1"/>
</dbReference>
<dbReference type="EMBL" id="CP036339">
    <property type="protein sequence ID" value="QDT74833.1"/>
    <property type="molecule type" value="Genomic_DNA"/>
</dbReference>
<dbReference type="Proteomes" id="UP000317909">
    <property type="component" value="Chromosome"/>
</dbReference>
<name>A0A517U2K1_9BACT</name>
<dbReference type="KEGG" id="llh:I41_40360"/>
<gene>
    <name evidence="1" type="ORF">I41_40360</name>
</gene>
<dbReference type="AlphaFoldDB" id="A0A517U2K1"/>
<keyword evidence="2" id="KW-1185">Reference proteome</keyword>
<organism evidence="1 2">
    <name type="scientific">Lacipirellula limnantheis</name>
    <dbReference type="NCBI Taxonomy" id="2528024"/>
    <lineage>
        <taxon>Bacteria</taxon>
        <taxon>Pseudomonadati</taxon>
        <taxon>Planctomycetota</taxon>
        <taxon>Planctomycetia</taxon>
        <taxon>Pirellulales</taxon>
        <taxon>Lacipirellulaceae</taxon>
        <taxon>Lacipirellula</taxon>
    </lineage>
</organism>
<reference evidence="1 2" key="1">
    <citation type="submission" date="2019-02" db="EMBL/GenBank/DDBJ databases">
        <title>Deep-cultivation of Planctomycetes and their phenomic and genomic characterization uncovers novel biology.</title>
        <authorList>
            <person name="Wiegand S."/>
            <person name="Jogler M."/>
            <person name="Boedeker C."/>
            <person name="Pinto D."/>
            <person name="Vollmers J."/>
            <person name="Rivas-Marin E."/>
            <person name="Kohn T."/>
            <person name="Peeters S.H."/>
            <person name="Heuer A."/>
            <person name="Rast P."/>
            <person name="Oberbeckmann S."/>
            <person name="Bunk B."/>
            <person name="Jeske O."/>
            <person name="Meyerdierks A."/>
            <person name="Storesund J.E."/>
            <person name="Kallscheuer N."/>
            <person name="Luecker S."/>
            <person name="Lage O.M."/>
            <person name="Pohl T."/>
            <person name="Merkel B.J."/>
            <person name="Hornburger P."/>
            <person name="Mueller R.-W."/>
            <person name="Bruemmer F."/>
            <person name="Labrenz M."/>
            <person name="Spormann A.M."/>
            <person name="Op den Camp H."/>
            <person name="Overmann J."/>
            <person name="Amann R."/>
            <person name="Jetten M.S.M."/>
            <person name="Mascher T."/>
            <person name="Medema M.H."/>
            <person name="Devos D.P."/>
            <person name="Kaster A.-K."/>
            <person name="Ovreas L."/>
            <person name="Rohde M."/>
            <person name="Galperin M.Y."/>
            <person name="Jogler C."/>
        </authorList>
    </citation>
    <scope>NUCLEOTIDE SEQUENCE [LARGE SCALE GENOMIC DNA]</scope>
    <source>
        <strain evidence="1 2">I41</strain>
    </source>
</reference>